<dbReference type="CDD" id="cd14728">
    <property type="entry name" value="Ere-like"/>
    <property type="match status" value="1"/>
</dbReference>
<evidence type="ECO:0000313" key="2">
    <source>
        <dbReference type="Proteomes" id="UP000199137"/>
    </source>
</evidence>
<dbReference type="EMBL" id="FOWC01000001">
    <property type="protein sequence ID" value="SFO02702.1"/>
    <property type="molecule type" value="Genomic_DNA"/>
</dbReference>
<dbReference type="OrthoDB" id="4329964at2"/>
<dbReference type="GO" id="GO:0046677">
    <property type="term" value="P:response to antibiotic"/>
    <property type="evidence" value="ECO:0007669"/>
    <property type="project" value="InterPro"/>
</dbReference>
<dbReference type="Gene3D" id="3.30.1870.10">
    <property type="entry name" value="EreA-like, domain 2"/>
    <property type="match status" value="1"/>
</dbReference>
<dbReference type="STRING" id="112413.SAMN05421854_101353"/>
<dbReference type="InterPro" id="IPR052036">
    <property type="entry name" value="Hydrolase/PRTase-associated"/>
</dbReference>
<dbReference type="AlphaFoldDB" id="A0A1I5DTW4"/>
<proteinExistence type="predicted"/>
<sequence>MKTLDDFLAHRSPTLLGLGEPTHWTEAFPLFRNEIFQHLVLEHGYRSIALESDCLAGRLVDRYVTTGEGDLDNVLATGFSHGFGAFPSNRVLVEWLRDHNAGRKPEDQVHFHGFDAPLEMASAPSPRAVLTELHGFLARHLDDVPHDVATIEGLAGDDAAWADEAAMWDGAKSKGDSPDARELRLVADDLASQFERARPALPDGGDLLARTAVGLCRYHSLMADTSPERMGRLGAQRDAMMADNLLALPGTFVSAHNQHLQRRAASMMGAQWWSAGAQVAHRLGARYVFIATDFGSSDGVEAPAPGTLQAYLAATVQDRELVETAGIDPDLPARTGDGRGYLPFDAVGAADAIAFLRRV</sequence>
<dbReference type="PANTHER" id="PTHR31299:SF0">
    <property type="entry name" value="ESTERASE, PUTATIVE (AFU_ORTHOLOGUE AFUA_1G05850)-RELATED"/>
    <property type="match status" value="1"/>
</dbReference>
<dbReference type="PANTHER" id="PTHR31299">
    <property type="entry name" value="ESTERASE, PUTATIVE (AFU_ORTHOLOGUE AFUA_1G05850)-RELATED"/>
    <property type="match status" value="1"/>
</dbReference>
<dbReference type="Proteomes" id="UP000199137">
    <property type="component" value="Unassembled WGS sequence"/>
</dbReference>
<protein>
    <submittedName>
        <fullName evidence="1">Erythromycin esterase homolog</fullName>
    </submittedName>
</protein>
<dbReference type="InterPro" id="IPR007815">
    <property type="entry name" value="Emycin_Estase"/>
</dbReference>
<organism evidence="1 2">
    <name type="scientific">Amycolatopsis rubida</name>
    <dbReference type="NCBI Taxonomy" id="112413"/>
    <lineage>
        <taxon>Bacteria</taxon>
        <taxon>Bacillati</taxon>
        <taxon>Actinomycetota</taxon>
        <taxon>Actinomycetes</taxon>
        <taxon>Pseudonocardiales</taxon>
        <taxon>Pseudonocardiaceae</taxon>
        <taxon>Amycolatopsis</taxon>
    </lineage>
</organism>
<dbReference type="Gene3D" id="3.40.1660.10">
    <property type="entry name" value="EreA-like (biosynthetic domain)"/>
    <property type="match status" value="1"/>
</dbReference>
<gene>
    <name evidence="1" type="ORF">SAMN05421854_101353</name>
</gene>
<evidence type="ECO:0000313" key="1">
    <source>
        <dbReference type="EMBL" id="SFO02702.1"/>
    </source>
</evidence>
<dbReference type="SUPFAM" id="SSF159501">
    <property type="entry name" value="EreA/ChaN-like"/>
    <property type="match status" value="1"/>
</dbReference>
<accession>A0A1I5DTW4</accession>
<name>A0A1I5DTW4_9PSEU</name>
<dbReference type="RefSeq" id="WP_093571974.1">
    <property type="nucleotide sequence ID" value="NZ_FOWC01000001.1"/>
</dbReference>
<reference evidence="1 2" key="1">
    <citation type="submission" date="2016-10" db="EMBL/GenBank/DDBJ databases">
        <authorList>
            <person name="de Groot N.N."/>
        </authorList>
    </citation>
    <scope>NUCLEOTIDE SEQUENCE [LARGE SCALE GENOMIC DNA]</scope>
    <source>
        <strain evidence="1 2">DSM 44637</strain>
    </source>
</reference>
<dbReference type="Pfam" id="PF05139">
    <property type="entry name" value="Erythro_esteras"/>
    <property type="match status" value="1"/>
</dbReference>